<dbReference type="AlphaFoldDB" id="A0A7W7HUN0"/>
<organism evidence="2 3">
    <name type="scientific">Actinoplanes digitatis</name>
    <dbReference type="NCBI Taxonomy" id="1868"/>
    <lineage>
        <taxon>Bacteria</taxon>
        <taxon>Bacillati</taxon>
        <taxon>Actinomycetota</taxon>
        <taxon>Actinomycetes</taxon>
        <taxon>Micromonosporales</taxon>
        <taxon>Micromonosporaceae</taxon>
        <taxon>Actinoplanes</taxon>
    </lineage>
</organism>
<name>A0A7W7HUN0_9ACTN</name>
<protein>
    <recommendedName>
        <fullName evidence="4">DUF5666 domain-containing protein</fullName>
    </recommendedName>
</protein>
<comment type="caution">
    <text evidence="2">The sequence shown here is derived from an EMBL/GenBank/DDBJ whole genome shotgun (WGS) entry which is preliminary data.</text>
</comment>
<sequence length="180" mass="18297">MTRTRIALTLTTLGLTGLLALTACGGGAGSTGASSATIADVAGEAYALQAVGLETGLETGLEAEPAAPASAGPGEDKGRRHPGARRFLRKNTLHGELTVQGKDGVRTVVVQRGTVTAVDGDTVSVKSSDGFALTWTFGDKLRVVQDRKAVETAAIKTGAEVGVAGRKDGDKNVARLIAVK</sequence>
<accession>A0A7W7HUN0</accession>
<keyword evidence="3" id="KW-1185">Reference proteome</keyword>
<dbReference type="RefSeq" id="WP_184991206.1">
    <property type="nucleotide sequence ID" value="NZ_BOMK01000013.1"/>
</dbReference>
<evidence type="ECO:0000313" key="2">
    <source>
        <dbReference type="EMBL" id="MBB4761035.1"/>
    </source>
</evidence>
<proteinExistence type="predicted"/>
<reference evidence="2 3" key="1">
    <citation type="submission" date="2020-08" db="EMBL/GenBank/DDBJ databases">
        <title>Sequencing the genomes of 1000 actinobacteria strains.</title>
        <authorList>
            <person name="Klenk H.-P."/>
        </authorList>
    </citation>
    <scope>NUCLEOTIDE SEQUENCE [LARGE SCALE GENOMIC DNA]</scope>
    <source>
        <strain evidence="2 3">DSM 43149</strain>
    </source>
</reference>
<dbReference type="EMBL" id="JACHNH010000001">
    <property type="protein sequence ID" value="MBB4761035.1"/>
    <property type="molecule type" value="Genomic_DNA"/>
</dbReference>
<gene>
    <name evidence="2" type="ORF">BJ971_001591</name>
</gene>
<feature type="signal peptide" evidence="1">
    <location>
        <begin position="1"/>
        <end position="28"/>
    </location>
</feature>
<dbReference type="Proteomes" id="UP000578112">
    <property type="component" value="Unassembled WGS sequence"/>
</dbReference>
<evidence type="ECO:0000256" key="1">
    <source>
        <dbReference type="SAM" id="SignalP"/>
    </source>
</evidence>
<feature type="chain" id="PRO_5030820875" description="DUF5666 domain-containing protein" evidence="1">
    <location>
        <begin position="29"/>
        <end position="180"/>
    </location>
</feature>
<keyword evidence="1" id="KW-0732">Signal</keyword>
<evidence type="ECO:0008006" key="4">
    <source>
        <dbReference type="Google" id="ProtNLM"/>
    </source>
</evidence>
<dbReference type="PROSITE" id="PS51257">
    <property type="entry name" value="PROKAR_LIPOPROTEIN"/>
    <property type="match status" value="1"/>
</dbReference>
<evidence type="ECO:0000313" key="3">
    <source>
        <dbReference type="Proteomes" id="UP000578112"/>
    </source>
</evidence>